<keyword evidence="2" id="KW-1185">Reference proteome</keyword>
<name>A0A2H1FHL1_9ARCH</name>
<sequence length="77" mass="9129">MWSVQPVDDTLDKKLKKFKSNQPLIKNYKLFIEELKTADDPRFLGELKHGRFQNCFGKHLTKSHSLIYYVDTQKQTV</sequence>
<reference evidence="2" key="1">
    <citation type="submission" date="2017-03" db="EMBL/GenBank/DDBJ databases">
        <authorList>
            <person name="Herbold C."/>
        </authorList>
    </citation>
    <scope>NUCLEOTIDE SEQUENCE [LARGE SCALE GENOMIC DNA]</scope>
</reference>
<gene>
    <name evidence="1" type="ORF">NCS_30064</name>
</gene>
<protein>
    <submittedName>
        <fullName evidence="1">Putative Addiction module toxin RelE</fullName>
    </submittedName>
</protein>
<accession>A0A2H1FHL1</accession>
<dbReference type="EMBL" id="LT841358">
    <property type="protein sequence ID" value="SMH72224.1"/>
    <property type="molecule type" value="Genomic_DNA"/>
</dbReference>
<organism evidence="1 2">
    <name type="scientific">Candidatus Nitrosotalea okcheonensis</name>
    <dbReference type="NCBI Taxonomy" id="1903276"/>
    <lineage>
        <taxon>Archaea</taxon>
        <taxon>Nitrososphaerota</taxon>
        <taxon>Nitrososphaeria</taxon>
        <taxon>Nitrosotaleales</taxon>
        <taxon>Nitrosotaleaceae</taxon>
        <taxon>Nitrosotalea</taxon>
    </lineage>
</organism>
<evidence type="ECO:0000313" key="2">
    <source>
        <dbReference type="Proteomes" id="UP000230607"/>
    </source>
</evidence>
<proteinExistence type="predicted"/>
<dbReference type="AlphaFoldDB" id="A0A2H1FHL1"/>
<evidence type="ECO:0000313" key="1">
    <source>
        <dbReference type="EMBL" id="SMH72224.1"/>
    </source>
</evidence>
<dbReference type="Proteomes" id="UP000230607">
    <property type="component" value="Chromosome 1"/>
</dbReference>